<keyword evidence="3" id="KW-1185">Reference proteome</keyword>
<keyword evidence="1" id="KW-0472">Membrane</keyword>
<protein>
    <recommendedName>
        <fullName evidence="4">DUF308 domain-containing protein</fullName>
    </recommendedName>
</protein>
<proteinExistence type="predicted"/>
<name>A0ABQ1E066_9FIRM</name>
<feature type="transmembrane region" description="Helical" evidence="1">
    <location>
        <begin position="30"/>
        <end position="50"/>
    </location>
</feature>
<keyword evidence="1" id="KW-1133">Transmembrane helix</keyword>
<comment type="caution">
    <text evidence="2">The sequence shown here is derived from an EMBL/GenBank/DDBJ whole genome shotgun (WGS) entry which is preliminary data.</text>
</comment>
<feature type="transmembrane region" description="Helical" evidence="1">
    <location>
        <begin position="7"/>
        <end position="24"/>
    </location>
</feature>
<dbReference type="EMBL" id="BLYJ01000017">
    <property type="protein sequence ID" value="GFO88359.1"/>
    <property type="molecule type" value="Genomic_DNA"/>
</dbReference>
<evidence type="ECO:0008006" key="4">
    <source>
        <dbReference type="Google" id="ProtNLM"/>
    </source>
</evidence>
<evidence type="ECO:0000313" key="2">
    <source>
        <dbReference type="EMBL" id="GFO88359.1"/>
    </source>
</evidence>
<gene>
    <name evidence="2" type="ORF">BUFA31_15230</name>
</gene>
<accession>A0ABQ1E066</accession>
<sequence>MKASKFMMSLSAAVFGGVMYMQIAGACSRMQAAVLGTAMLVCMAICYADLQREKRRKAMQEDKARRAARVSMDKAAHIAYRADLMRQIR</sequence>
<dbReference type="PROSITE" id="PS51257">
    <property type="entry name" value="PROKAR_LIPOPROTEIN"/>
    <property type="match status" value="1"/>
</dbReference>
<organism evidence="2 3">
    <name type="scientific">Butyricicoccus faecihominis</name>
    <dbReference type="NCBI Taxonomy" id="1712515"/>
    <lineage>
        <taxon>Bacteria</taxon>
        <taxon>Bacillati</taxon>
        <taxon>Bacillota</taxon>
        <taxon>Clostridia</taxon>
        <taxon>Eubacteriales</taxon>
        <taxon>Butyricicoccaceae</taxon>
        <taxon>Butyricicoccus</taxon>
    </lineage>
</organism>
<reference evidence="2 3" key="1">
    <citation type="submission" date="2020-06" db="EMBL/GenBank/DDBJ databases">
        <title>Characterization of fructooligosaccharide metabolism and fructooligosaccharide-degrading enzymes in human commensal butyrate producers.</title>
        <authorList>
            <person name="Tanno H."/>
            <person name="Fujii T."/>
            <person name="Hirano K."/>
            <person name="Maeno S."/>
            <person name="Tonozuka T."/>
            <person name="Sakamoto M."/>
            <person name="Ohkuma M."/>
            <person name="Tochio T."/>
            <person name="Endo A."/>
        </authorList>
    </citation>
    <scope>NUCLEOTIDE SEQUENCE [LARGE SCALE GENOMIC DNA]</scope>
    <source>
        <strain evidence="2 3">JCM 31056</strain>
    </source>
</reference>
<evidence type="ECO:0000256" key="1">
    <source>
        <dbReference type="SAM" id="Phobius"/>
    </source>
</evidence>
<dbReference type="RefSeq" id="WP_188885719.1">
    <property type="nucleotide sequence ID" value="NZ_BLYJ01000017.1"/>
</dbReference>
<dbReference type="Proteomes" id="UP000620147">
    <property type="component" value="Unassembled WGS sequence"/>
</dbReference>
<evidence type="ECO:0000313" key="3">
    <source>
        <dbReference type="Proteomes" id="UP000620147"/>
    </source>
</evidence>
<keyword evidence="1" id="KW-0812">Transmembrane</keyword>